<evidence type="ECO:0000259" key="8">
    <source>
        <dbReference type="PROSITE" id="PS51471"/>
    </source>
</evidence>
<dbReference type="EMBL" id="MTAB01000009">
    <property type="protein sequence ID" value="OSI22435.1"/>
    <property type="molecule type" value="Genomic_DNA"/>
</dbReference>
<feature type="binding site" evidence="7">
    <location>
        <position position="98"/>
    </location>
    <ligand>
        <name>Fe cation</name>
        <dbReference type="ChEBI" id="CHEBI:24875"/>
    </ligand>
</feature>
<dbReference type="InterPro" id="IPR041097">
    <property type="entry name" value="PKHD_C"/>
</dbReference>
<dbReference type="InterPro" id="IPR044862">
    <property type="entry name" value="Pro_4_hyd_alph_FE2OG_OXY"/>
</dbReference>
<evidence type="ECO:0000256" key="2">
    <source>
        <dbReference type="ARBA" id="ARBA00022723"/>
    </source>
</evidence>
<name>A0A1X3DK24_9NEIS</name>
<dbReference type="GO" id="GO:0006974">
    <property type="term" value="P:DNA damage response"/>
    <property type="evidence" value="ECO:0007669"/>
    <property type="project" value="TreeGrafter"/>
</dbReference>
<dbReference type="NCBIfam" id="NF003974">
    <property type="entry name" value="PRK05467.1-3"/>
    <property type="match status" value="1"/>
</dbReference>
<dbReference type="NCBIfam" id="NF003975">
    <property type="entry name" value="PRK05467.1-4"/>
    <property type="match status" value="1"/>
</dbReference>
<evidence type="ECO:0000256" key="5">
    <source>
        <dbReference type="ARBA" id="ARBA00023002"/>
    </source>
</evidence>
<dbReference type="Proteomes" id="UP000193346">
    <property type="component" value="Unassembled WGS sequence"/>
</dbReference>
<dbReference type="PANTHER" id="PTHR41536:SF1">
    <property type="entry name" value="PKHD-TYPE HYDROXYLASE YBIX"/>
    <property type="match status" value="1"/>
</dbReference>
<dbReference type="Gene3D" id="4.10.860.20">
    <property type="entry name" value="Rabenosyn, Rab binding domain"/>
    <property type="match status" value="1"/>
</dbReference>
<comment type="cofactor">
    <cofactor evidence="1 7">
        <name>L-ascorbate</name>
        <dbReference type="ChEBI" id="CHEBI:38290"/>
    </cofactor>
</comment>
<dbReference type="STRING" id="1931275.BV914_07115"/>
<evidence type="ECO:0000313" key="12">
    <source>
        <dbReference type="Proteomes" id="UP000193346"/>
    </source>
</evidence>
<dbReference type="GO" id="GO:0031418">
    <property type="term" value="F:L-ascorbic acid binding"/>
    <property type="evidence" value="ECO:0007669"/>
    <property type="project" value="UniProtKB-KW"/>
</dbReference>
<keyword evidence="4 7" id="KW-0223">Dioxygenase</keyword>
<dbReference type="Pfam" id="PF13640">
    <property type="entry name" value="2OG-FeII_Oxy_3"/>
    <property type="match status" value="1"/>
</dbReference>
<proteinExistence type="inferred from homology"/>
<comment type="cofactor">
    <cofactor evidence="7">
        <name>Fe(2+)</name>
        <dbReference type="ChEBI" id="CHEBI:29033"/>
    </cofactor>
    <text evidence="7">Binds 1 Fe(2+) ion per subunit.</text>
</comment>
<reference evidence="9 12" key="2">
    <citation type="submission" date="2017-01" db="EMBL/GenBank/DDBJ databases">
        <authorList>
            <person name="Wolfgang W.J."/>
            <person name="Cole J."/>
            <person name="Wroblewski D."/>
            <person name="Mcginnis J."/>
            <person name="Musser K.A."/>
        </authorList>
    </citation>
    <scope>NUCLEOTIDE SEQUENCE</scope>
    <source>
        <strain evidence="9">124861</strain>
        <strain evidence="10 12">93087</strain>
    </source>
</reference>
<dbReference type="EMBL" id="MTAC01000031">
    <property type="protein sequence ID" value="OSI31603.1"/>
    <property type="molecule type" value="Genomic_DNA"/>
</dbReference>
<evidence type="ECO:0000256" key="3">
    <source>
        <dbReference type="ARBA" id="ARBA00022896"/>
    </source>
</evidence>
<dbReference type="GO" id="GO:0016706">
    <property type="term" value="F:2-oxoglutarate-dependent dioxygenase activity"/>
    <property type="evidence" value="ECO:0007669"/>
    <property type="project" value="UniProtKB-UniRule"/>
</dbReference>
<dbReference type="RefSeq" id="WP_085356477.1">
    <property type="nucleotide sequence ID" value="NZ_CP091509.1"/>
</dbReference>
<dbReference type="InterPro" id="IPR006620">
    <property type="entry name" value="Pro_4_hyd_alph"/>
</dbReference>
<reference evidence="11" key="1">
    <citation type="submission" date="2017-01" db="EMBL/GenBank/DDBJ databases">
        <authorList>
            <person name="Mah S.A."/>
            <person name="Swanson W.J."/>
            <person name="Moy G.W."/>
            <person name="Vacquier V.D."/>
        </authorList>
    </citation>
    <scope>NUCLEOTIDE SEQUENCE [LARGE SCALE GENOMIC DNA]</scope>
    <source>
        <strain evidence="11">124861</strain>
    </source>
</reference>
<keyword evidence="5 7" id="KW-0560">Oxidoreductase</keyword>
<dbReference type="Proteomes" id="UP000193303">
    <property type="component" value="Unassembled WGS sequence"/>
</dbReference>
<keyword evidence="6 7" id="KW-0408">Iron</keyword>
<dbReference type="InterPro" id="IPR005123">
    <property type="entry name" value="Oxoglu/Fe-dep_dioxygenase_dom"/>
</dbReference>
<dbReference type="GO" id="GO:0006879">
    <property type="term" value="P:intracellular iron ion homeostasis"/>
    <property type="evidence" value="ECO:0007669"/>
    <property type="project" value="TreeGrafter"/>
</dbReference>
<gene>
    <name evidence="9" type="ORF">BV912_05550</name>
    <name evidence="10" type="ORF">BV913_10415</name>
</gene>
<protein>
    <submittedName>
        <fullName evidence="9">Fe2+-dependent dioxygenase</fullName>
    </submittedName>
</protein>
<evidence type="ECO:0000256" key="4">
    <source>
        <dbReference type="ARBA" id="ARBA00022964"/>
    </source>
</evidence>
<evidence type="ECO:0000256" key="7">
    <source>
        <dbReference type="HAMAP-Rule" id="MF_00657"/>
    </source>
</evidence>
<keyword evidence="3 7" id="KW-0847">Vitamin C</keyword>
<dbReference type="AlphaFoldDB" id="A0A1X3DK24"/>
<accession>A0A1X3DK24</accession>
<evidence type="ECO:0000256" key="6">
    <source>
        <dbReference type="ARBA" id="ARBA00023004"/>
    </source>
</evidence>
<evidence type="ECO:0000256" key="1">
    <source>
        <dbReference type="ARBA" id="ARBA00001961"/>
    </source>
</evidence>
<dbReference type="OrthoDB" id="9812472at2"/>
<feature type="binding site" evidence="7">
    <location>
        <position position="96"/>
    </location>
    <ligand>
        <name>Fe cation</name>
        <dbReference type="ChEBI" id="CHEBI:24875"/>
    </ligand>
</feature>
<evidence type="ECO:0000313" key="11">
    <source>
        <dbReference type="Proteomes" id="UP000193303"/>
    </source>
</evidence>
<dbReference type="HAMAP" id="MF_00657">
    <property type="entry name" value="Hydroxyl_YbiX"/>
    <property type="match status" value="1"/>
</dbReference>
<keyword evidence="2 7" id="KW-0479">Metal-binding</keyword>
<feature type="binding site" evidence="7">
    <location>
        <position position="169"/>
    </location>
    <ligand>
        <name>2-oxoglutarate</name>
        <dbReference type="ChEBI" id="CHEBI:16810"/>
    </ligand>
</feature>
<dbReference type="GO" id="GO:0005506">
    <property type="term" value="F:iron ion binding"/>
    <property type="evidence" value="ECO:0007669"/>
    <property type="project" value="UniProtKB-UniRule"/>
</dbReference>
<feature type="binding site" evidence="7">
    <location>
        <position position="159"/>
    </location>
    <ligand>
        <name>Fe cation</name>
        <dbReference type="ChEBI" id="CHEBI:24875"/>
    </ligand>
</feature>
<sequence>MLLHIENVLTAEELSHAHRLLADAPWSDGKITAGKQSGQVKNNLQLPQTSEAGKAMAELVKAAVLRNAEFFSAALPHTVFPPLVNCYREGQSFGNHIDNAIRSDPYTGRWIRTDVSSTLFLNDPDEYDGGELVIEDNYGSHSVKLAAGDMIVYPATSLHHVTPVTRGQRIASFFWTQSMVASDEKRTMLFDMDRAITSLRAQHGETEESVLLTGVYHNLLRQWSNI</sequence>
<dbReference type="Pfam" id="PF18331">
    <property type="entry name" value="PKHD_C"/>
    <property type="match status" value="1"/>
</dbReference>
<keyword evidence="12" id="KW-1185">Reference proteome</keyword>
<dbReference type="InterPro" id="IPR023550">
    <property type="entry name" value="PKHD_hydroxylase"/>
</dbReference>
<evidence type="ECO:0000313" key="9">
    <source>
        <dbReference type="EMBL" id="OSI22435.1"/>
    </source>
</evidence>
<dbReference type="Gene3D" id="2.60.120.620">
    <property type="entry name" value="q2cbj1_9rhob like domain"/>
    <property type="match status" value="1"/>
</dbReference>
<dbReference type="PANTHER" id="PTHR41536">
    <property type="entry name" value="PKHD-TYPE HYDROXYLASE YBIX"/>
    <property type="match status" value="1"/>
</dbReference>
<feature type="domain" description="Fe2OG dioxygenase" evidence="8">
    <location>
        <begin position="78"/>
        <end position="178"/>
    </location>
</feature>
<dbReference type="SMART" id="SM00702">
    <property type="entry name" value="P4Hc"/>
    <property type="match status" value="1"/>
</dbReference>
<comment type="caution">
    <text evidence="9">The sequence shown here is derived from an EMBL/GenBank/DDBJ whole genome shotgun (WGS) entry which is preliminary data.</text>
</comment>
<evidence type="ECO:0000313" key="10">
    <source>
        <dbReference type="EMBL" id="OSI31603.1"/>
    </source>
</evidence>
<organism evidence="9 11">
    <name type="scientific">Neisseria dumasiana</name>
    <dbReference type="NCBI Taxonomy" id="1931275"/>
    <lineage>
        <taxon>Bacteria</taxon>
        <taxon>Pseudomonadati</taxon>
        <taxon>Pseudomonadota</taxon>
        <taxon>Betaproteobacteria</taxon>
        <taxon>Neisseriales</taxon>
        <taxon>Neisseriaceae</taxon>
        <taxon>Neisseria</taxon>
    </lineage>
</organism>
<dbReference type="PROSITE" id="PS51471">
    <property type="entry name" value="FE2OG_OXY"/>
    <property type="match status" value="1"/>
</dbReference>